<dbReference type="PROSITE" id="PS51318">
    <property type="entry name" value="TAT"/>
    <property type="match status" value="1"/>
</dbReference>
<keyword evidence="3" id="KW-1185">Reference proteome</keyword>
<accession>A0ABS3XHC3</accession>
<proteinExistence type="predicted"/>
<feature type="region of interest" description="Disordered" evidence="1">
    <location>
        <begin position="191"/>
        <end position="225"/>
    </location>
</feature>
<dbReference type="Proteomes" id="UP001519064">
    <property type="component" value="Unassembled WGS sequence"/>
</dbReference>
<dbReference type="InterPro" id="IPR036866">
    <property type="entry name" value="RibonucZ/Hydroxyglut_hydro"/>
</dbReference>
<evidence type="ECO:0000313" key="2">
    <source>
        <dbReference type="EMBL" id="MBO8194807.1"/>
    </source>
</evidence>
<evidence type="ECO:0000313" key="3">
    <source>
        <dbReference type="Proteomes" id="UP001519064"/>
    </source>
</evidence>
<name>A0ABS3XHC3_9ACTN</name>
<dbReference type="EMBL" id="JADKMA010000148">
    <property type="protein sequence ID" value="MBO8194807.1"/>
    <property type="molecule type" value="Genomic_DNA"/>
</dbReference>
<dbReference type="CDD" id="cd06262">
    <property type="entry name" value="metallo-hydrolase-like_MBL-fold"/>
    <property type="match status" value="1"/>
</dbReference>
<comment type="caution">
    <text evidence="2">The sequence shown here is derived from an EMBL/GenBank/DDBJ whole genome shotgun (WGS) entry which is preliminary data.</text>
</comment>
<dbReference type="RefSeq" id="WP_209241904.1">
    <property type="nucleotide sequence ID" value="NZ_JADKMA010000148.1"/>
</dbReference>
<gene>
    <name evidence="2" type="ORF">ITI46_24575</name>
</gene>
<protein>
    <submittedName>
        <fullName evidence="2">MBL fold metallo-hydrolase</fullName>
    </submittedName>
</protein>
<dbReference type="InterPro" id="IPR006311">
    <property type="entry name" value="TAT_signal"/>
</dbReference>
<organism evidence="2 3">
    <name type="scientific">Streptomyces oryzae</name>
    <dbReference type="NCBI Taxonomy" id="1434886"/>
    <lineage>
        <taxon>Bacteria</taxon>
        <taxon>Bacillati</taxon>
        <taxon>Actinomycetota</taxon>
        <taxon>Actinomycetes</taxon>
        <taxon>Kitasatosporales</taxon>
        <taxon>Streptomycetaceae</taxon>
        <taxon>Streptomyces</taxon>
    </lineage>
</organism>
<dbReference type="Gene3D" id="3.60.15.10">
    <property type="entry name" value="Ribonuclease Z/Hydroxyacylglutathione hydrolase-like"/>
    <property type="match status" value="1"/>
</dbReference>
<dbReference type="Pfam" id="PF13483">
    <property type="entry name" value="Lactamase_B_3"/>
    <property type="match status" value="1"/>
</dbReference>
<sequence>MPFQQPTTGRSAGHRPSRRSVLRTGVAAGAVGVAGVAATASATAPAGGAARAGRRRGRSGVRLRWLGIAGWEMTFDGHRLLIDPYLTRQRFTGSDGKADMTRKLEVDHRIIDLVLREHLTGAPEFVLLTHGHWDHLADVPYLLDHPDWRGKEINILGTETHLHLLTAMGVPGKGVHTDRWWSPAAKCCAIPSSRPASGPGPTTPSRSSAACTARSAATASTRTAP</sequence>
<dbReference type="SUPFAM" id="SSF56281">
    <property type="entry name" value="Metallo-hydrolase/oxidoreductase"/>
    <property type="match status" value="1"/>
</dbReference>
<reference evidence="2 3" key="1">
    <citation type="submission" date="2020-11" db="EMBL/GenBank/DDBJ databases">
        <title>Streptomyces spirodelae sp. nov., isolated from duckweed.</title>
        <authorList>
            <person name="Saimee Y."/>
            <person name="Duangmal K."/>
        </authorList>
    </citation>
    <scope>NUCLEOTIDE SEQUENCE [LARGE SCALE GENOMIC DNA]</scope>
    <source>
        <strain evidence="2 3">S16-07</strain>
    </source>
</reference>
<evidence type="ECO:0000256" key="1">
    <source>
        <dbReference type="SAM" id="MobiDB-lite"/>
    </source>
</evidence>